<evidence type="ECO:0000256" key="2">
    <source>
        <dbReference type="ARBA" id="ARBA00009773"/>
    </source>
</evidence>
<comment type="subcellular location">
    <subcellularLocation>
        <location evidence="1">Membrane</location>
        <topology evidence="1">Multi-pass membrane protein</topology>
    </subcellularLocation>
</comment>
<dbReference type="EMBL" id="JAFVMH010000001">
    <property type="protein sequence ID" value="MBO1323572.1"/>
    <property type="molecule type" value="Genomic_DNA"/>
</dbReference>
<sequence length="411" mass="42256">MRDVSRGYDVGDDPAQAASAEDGDAPPSAAGAPFGATPGGVPGPDTAQIGDLAATMRDIEALAKRFYRLTVLIVTVVASVLFISSGGGVVMVVFASILVAVCLHGAARIISRVTRGPQWASVLMLVMGLVVGAVLVVHVSGPELMGQVAHLHVALKTERDALHATLNTEPLGHAILDHLPKVLGGNQGPDGAAGSGNSGSSSMDFAGSMTNVLTSTFGSVGTVVVIIIAGVYFALSPHLYANGVLRVTPVAYRSVMHTVLLTAAHTLSAWVAGQMLDMTLIGLLTWGGLSLLGMPLAMPLGFLAGTANFVPYLGTFIGATPALLVALSISPREALMVGGFYAAVQAFEGYVLSPFIQKRAVSMPPALTILSQTIFGAFLGIWGFVFASPLTAVLLAVAKHLSAPLGRNEKI</sequence>
<feature type="transmembrane region" description="Helical" evidence="7">
    <location>
        <begin position="66"/>
        <end position="83"/>
    </location>
</feature>
<keyword evidence="3 7" id="KW-0812">Transmembrane</keyword>
<evidence type="ECO:0000256" key="7">
    <source>
        <dbReference type="SAM" id="Phobius"/>
    </source>
</evidence>
<accession>A0A939HLQ1</accession>
<dbReference type="GO" id="GO:0016020">
    <property type="term" value="C:membrane"/>
    <property type="evidence" value="ECO:0007669"/>
    <property type="project" value="UniProtKB-SubCell"/>
</dbReference>
<dbReference type="GO" id="GO:0055085">
    <property type="term" value="P:transmembrane transport"/>
    <property type="evidence" value="ECO:0007669"/>
    <property type="project" value="TreeGrafter"/>
</dbReference>
<comment type="caution">
    <text evidence="8">The sequence shown here is derived from an EMBL/GenBank/DDBJ whole genome shotgun (WGS) entry which is preliminary data.</text>
</comment>
<feature type="transmembrane region" description="Helical" evidence="7">
    <location>
        <begin position="89"/>
        <end position="107"/>
    </location>
</feature>
<dbReference type="AlphaFoldDB" id="A0A939HLQ1"/>
<dbReference type="Proteomes" id="UP000664073">
    <property type="component" value="Unassembled WGS sequence"/>
</dbReference>
<feature type="transmembrane region" description="Helical" evidence="7">
    <location>
        <begin position="278"/>
        <end position="297"/>
    </location>
</feature>
<gene>
    <name evidence="8" type="ORF">J2D77_00175</name>
</gene>
<organism evidence="8 9">
    <name type="scientific">Acetobacter garciniae</name>
    <dbReference type="NCBI Taxonomy" id="2817435"/>
    <lineage>
        <taxon>Bacteria</taxon>
        <taxon>Pseudomonadati</taxon>
        <taxon>Pseudomonadota</taxon>
        <taxon>Alphaproteobacteria</taxon>
        <taxon>Acetobacterales</taxon>
        <taxon>Acetobacteraceae</taxon>
        <taxon>Acetobacter</taxon>
    </lineage>
</organism>
<feature type="transmembrane region" description="Helical" evidence="7">
    <location>
        <begin position="335"/>
        <end position="353"/>
    </location>
</feature>
<proteinExistence type="inferred from homology"/>
<feature type="transmembrane region" description="Helical" evidence="7">
    <location>
        <begin position="212"/>
        <end position="235"/>
    </location>
</feature>
<dbReference type="PANTHER" id="PTHR21716">
    <property type="entry name" value="TRANSMEMBRANE PROTEIN"/>
    <property type="match status" value="1"/>
</dbReference>
<evidence type="ECO:0000313" key="9">
    <source>
        <dbReference type="Proteomes" id="UP000664073"/>
    </source>
</evidence>
<dbReference type="PANTHER" id="PTHR21716:SF62">
    <property type="entry name" value="TRANSPORT PROTEIN YDBI-RELATED"/>
    <property type="match status" value="1"/>
</dbReference>
<reference evidence="8" key="1">
    <citation type="submission" date="2021-03" db="EMBL/GenBank/DDBJ databases">
        <title>The complete genome sequence of Acetobacter sp. TBRC 12339.</title>
        <authorList>
            <person name="Charoenyingcharoen P."/>
            <person name="Yukphan P."/>
        </authorList>
    </citation>
    <scope>NUCLEOTIDE SEQUENCE</scope>
    <source>
        <strain evidence="8">TBRC 12339</strain>
    </source>
</reference>
<keyword evidence="9" id="KW-1185">Reference proteome</keyword>
<keyword evidence="5 7" id="KW-0472">Membrane</keyword>
<comment type="similarity">
    <text evidence="2">Belongs to the autoinducer-2 exporter (AI-2E) (TC 2.A.86) family.</text>
</comment>
<feature type="compositionally biased region" description="Low complexity" evidence="6">
    <location>
        <begin position="17"/>
        <end position="36"/>
    </location>
</feature>
<evidence type="ECO:0000256" key="6">
    <source>
        <dbReference type="SAM" id="MobiDB-lite"/>
    </source>
</evidence>
<feature type="region of interest" description="Disordered" evidence="6">
    <location>
        <begin position="1"/>
        <end position="37"/>
    </location>
</feature>
<name>A0A939HLQ1_9PROT</name>
<evidence type="ECO:0000256" key="5">
    <source>
        <dbReference type="ARBA" id="ARBA00023136"/>
    </source>
</evidence>
<evidence type="ECO:0000256" key="3">
    <source>
        <dbReference type="ARBA" id="ARBA00022692"/>
    </source>
</evidence>
<feature type="transmembrane region" description="Helical" evidence="7">
    <location>
        <begin position="374"/>
        <end position="398"/>
    </location>
</feature>
<protein>
    <submittedName>
        <fullName evidence="8">AI-2E family transporter</fullName>
    </submittedName>
</protein>
<evidence type="ECO:0000256" key="4">
    <source>
        <dbReference type="ARBA" id="ARBA00022989"/>
    </source>
</evidence>
<dbReference type="RefSeq" id="WP_207843944.1">
    <property type="nucleotide sequence ID" value="NZ_JAFVMH010000001.1"/>
</dbReference>
<feature type="transmembrane region" description="Helical" evidence="7">
    <location>
        <begin position="255"/>
        <end position="272"/>
    </location>
</feature>
<feature type="transmembrane region" description="Helical" evidence="7">
    <location>
        <begin position="119"/>
        <end position="139"/>
    </location>
</feature>
<dbReference type="InterPro" id="IPR002549">
    <property type="entry name" value="AI-2E-like"/>
</dbReference>
<feature type="transmembrane region" description="Helical" evidence="7">
    <location>
        <begin position="309"/>
        <end position="329"/>
    </location>
</feature>
<dbReference type="Pfam" id="PF01594">
    <property type="entry name" value="AI-2E_transport"/>
    <property type="match status" value="1"/>
</dbReference>
<evidence type="ECO:0000313" key="8">
    <source>
        <dbReference type="EMBL" id="MBO1323572.1"/>
    </source>
</evidence>
<evidence type="ECO:0000256" key="1">
    <source>
        <dbReference type="ARBA" id="ARBA00004141"/>
    </source>
</evidence>
<keyword evidence="4 7" id="KW-1133">Transmembrane helix</keyword>